<comment type="subcellular location">
    <subcellularLocation>
        <location evidence="1">Cell membrane</location>
        <topology evidence="1">Multi-pass membrane protein</topology>
    </subcellularLocation>
</comment>
<proteinExistence type="predicted"/>
<feature type="transmembrane region" description="Helical" evidence="6">
    <location>
        <begin position="53"/>
        <end position="71"/>
    </location>
</feature>
<reference evidence="7 8" key="1">
    <citation type="submission" date="2024-03" db="EMBL/GenBank/DDBJ databases">
        <title>Community enrichment and isolation of bacterial strains for fucoidan degradation.</title>
        <authorList>
            <person name="Sichert A."/>
        </authorList>
    </citation>
    <scope>NUCLEOTIDE SEQUENCE [LARGE SCALE GENOMIC DNA]</scope>
    <source>
        <strain evidence="7 8">AS76</strain>
    </source>
</reference>
<keyword evidence="2" id="KW-1003">Cell membrane</keyword>
<evidence type="ECO:0000256" key="1">
    <source>
        <dbReference type="ARBA" id="ARBA00004651"/>
    </source>
</evidence>
<feature type="transmembrane region" description="Helical" evidence="6">
    <location>
        <begin position="117"/>
        <end position="137"/>
    </location>
</feature>
<dbReference type="PANTHER" id="PTHR30250:SF11">
    <property type="entry name" value="O-ANTIGEN TRANSPORTER-RELATED"/>
    <property type="match status" value="1"/>
</dbReference>
<organism evidence="7 8">
    <name type="scientific">Neptuniibacter pectenicola</name>
    <dbReference type="NCBI Taxonomy" id="1806669"/>
    <lineage>
        <taxon>Bacteria</taxon>
        <taxon>Pseudomonadati</taxon>
        <taxon>Pseudomonadota</taxon>
        <taxon>Gammaproteobacteria</taxon>
        <taxon>Oceanospirillales</taxon>
        <taxon>Oceanospirillaceae</taxon>
        <taxon>Neptuniibacter</taxon>
    </lineage>
</organism>
<feature type="transmembrane region" description="Helical" evidence="6">
    <location>
        <begin position="426"/>
        <end position="443"/>
    </location>
</feature>
<feature type="transmembrane region" description="Helical" evidence="6">
    <location>
        <begin position="367"/>
        <end position="388"/>
    </location>
</feature>
<evidence type="ECO:0000313" key="7">
    <source>
        <dbReference type="EMBL" id="MEM5534776.1"/>
    </source>
</evidence>
<evidence type="ECO:0000256" key="3">
    <source>
        <dbReference type="ARBA" id="ARBA00022692"/>
    </source>
</evidence>
<dbReference type="InterPro" id="IPR002797">
    <property type="entry name" value="Polysacc_synth"/>
</dbReference>
<evidence type="ECO:0000256" key="5">
    <source>
        <dbReference type="ARBA" id="ARBA00023136"/>
    </source>
</evidence>
<keyword evidence="5 6" id="KW-0472">Membrane</keyword>
<dbReference type="RefSeq" id="WP_342853335.1">
    <property type="nucleotide sequence ID" value="NZ_JBBMRA010000001.1"/>
</dbReference>
<evidence type="ECO:0000256" key="6">
    <source>
        <dbReference type="SAM" id="Phobius"/>
    </source>
</evidence>
<gene>
    <name evidence="7" type="ORF">WNY58_00090</name>
</gene>
<feature type="transmembrane region" description="Helical" evidence="6">
    <location>
        <begin position="297"/>
        <end position="318"/>
    </location>
</feature>
<name>A0ABU9TM39_9GAMM</name>
<comment type="caution">
    <text evidence="7">The sequence shown here is derived from an EMBL/GenBank/DDBJ whole genome shotgun (WGS) entry which is preliminary data.</text>
</comment>
<sequence length="504" mass="56300">MSADSLNKRYSVKLVSSIISGVVNAIIVALVPSAMGPVAYGQLTYLQQIFNQITSFADAGTSTAFFTKLSANNNRKELISHYLLFSMLLLIVLSSALGGVVFFGFSDLLSKDISAQSFYLGLFLGFVVWFTQIAIKISDAYALTVTVEVLKIVYKIVFLLSLILVIYSLTLTLDVFLFFQIVAGVFFLVILFSYFYKENILSGCFERDLSGIKATIGEFFVYVSPLFVFNAVSIVIALFEIWLLQYFGGAESVGFYGLAYSIAAMCFVFTSAMTPVLTREFSRIYGIGRNDEILELFYTYLPLLYFVAAYFGLFIAYNSEYVLSIFADERFSSAALTLSIMALYPLHQTYGQITGSLFFASGETKTYRNIGLLSALIGLVLVLLFVFLFDMKDVGFAIKMLAAQFIGVNIQLYYNCRMLKGNFPKLFYAQLKPLFSVYLIVLISDYLNPFGNETFFGFFVFGIIYSLLVVFVVVYRADAFGLCPNSVSALVQKIRSKVLGGRFI</sequence>
<protein>
    <submittedName>
        <fullName evidence="7">Oligosaccharide flippase family protein</fullName>
    </submittedName>
</protein>
<evidence type="ECO:0000313" key="8">
    <source>
        <dbReference type="Proteomes" id="UP001449225"/>
    </source>
</evidence>
<keyword evidence="4 6" id="KW-1133">Transmembrane helix</keyword>
<feature type="transmembrane region" description="Helical" evidence="6">
    <location>
        <begin position="149"/>
        <end position="169"/>
    </location>
</feature>
<evidence type="ECO:0000256" key="2">
    <source>
        <dbReference type="ARBA" id="ARBA00022475"/>
    </source>
</evidence>
<feature type="transmembrane region" description="Helical" evidence="6">
    <location>
        <begin position="217"/>
        <end position="243"/>
    </location>
</feature>
<feature type="transmembrane region" description="Helical" evidence="6">
    <location>
        <begin position="394"/>
        <end position="414"/>
    </location>
</feature>
<feature type="transmembrane region" description="Helical" evidence="6">
    <location>
        <begin position="455"/>
        <end position="475"/>
    </location>
</feature>
<evidence type="ECO:0000256" key="4">
    <source>
        <dbReference type="ARBA" id="ARBA00022989"/>
    </source>
</evidence>
<feature type="transmembrane region" description="Helical" evidence="6">
    <location>
        <begin position="12"/>
        <end position="33"/>
    </location>
</feature>
<keyword evidence="8" id="KW-1185">Reference proteome</keyword>
<dbReference type="EMBL" id="JBBMRA010000001">
    <property type="protein sequence ID" value="MEM5534776.1"/>
    <property type="molecule type" value="Genomic_DNA"/>
</dbReference>
<accession>A0ABU9TM39</accession>
<dbReference type="PANTHER" id="PTHR30250">
    <property type="entry name" value="PST FAMILY PREDICTED COLANIC ACID TRANSPORTER"/>
    <property type="match status" value="1"/>
</dbReference>
<dbReference type="Proteomes" id="UP001449225">
    <property type="component" value="Unassembled WGS sequence"/>
</dbReference>
<feature type="transmembrane region" description="Helical" evidence="6">
    <location>
        <begin position="175"/>
        <end position="196"/>
    </location>
</feature>
<dbReference type="InterPro" id="IPR050833">
    <property type="entry name" value="Poly_Biosynth_Transport"/>
</dbReference>
<feature type="transmembrane region" description="Helical" evidence="6">
    <location>
        <begin position="255"/>
        <end position="277"/>
    </location>
</feature>
<feature type="transmembrane region" description="Helical" evidence="6">
    <location>
        <begin position="83"/>
        <end position="105"/>
    </location>
</feature>
<keyword evidence="3 6" id="KW-0812">Transmembrane</keyword>
<dbReference type="Pfam" id="PF01943">
    <property type="entry name" value="Polysacc_synt"/>
    <property type="match status" value="1"/>
</dbReference>